<dbReference type="GO" id="GO:0019867">
    <property type="term" value="C:outer membrane"/>
    <property type="evidence" value="ECO:0007669"/>
    <property type="project" value="InterPro"/>
</dbReference>
<dbReference type="InterPro" id="IPR004846">
    <property type="entry name" value="T2SS/T3SS_dom"/>
</dbReference>
<accession>A0A382IMV8</accession>
<protein>
    <recommendedName>
        <fullName evidence="6">Secretin/TonB short N-terminal domain-containing protein</fullName>
    </recommendedName>
</protein>
<keyword evidence="3" id="KW-0732">Signal</keyword>
<dbReference type="GO" id="GO:0009306">
    <property type="term" value="P:protein secretion"/>
    <property type="evidence" value="ECO:0007669"/>
    <property type="project" value="InterPro"/>
</dbReference>
<sequence length="379" mass="40761">MIGELTGLNIVISPSVKDTITASLENVSVKAALDAILKPNGYSYFTQENIIIVKGMDVDMVGELETVVIKLKYINATDLQAPLAAVFTTRGRMQTFTPLVTNRTTGGAANIVVISDVQENIPHVINMIEQLDLAIPNINIAVRFIETSLDTSRGHGIDWSKAAPIQIGEIAGDTSFSIPISLSNVTIATLKPAQLVSALNIIQARGQSKLLSSPQVTTLDNHEAETSTTTTVYIAGDVRNTQQSTGAQNPLTENSIFGNIGANRVSEKDIGIELTVTPRINEGSKITLLVDATVEALLSAAEINTDKPRSTKRTVKTQVTVNDGDTVIIGGLIAENVLENKKFVPVLSSVPFLGRMFQSTSITKEQRELLIFITPNIVR</sequence>
<reference evidence="7" key="1">
    <citation type="submission" date="2018-05" db="EMBL/GenBank/DDBJ databases">
        <authorList>
            <person name="Lanie J.A."/>
            <person name="Ng W.-L."/>
            <person name="Kazmierczak K.M."/>
            <person name="Andrzejewski T.M."/>
            <person name="Davidsen T.M."/>
            <person name="Wayne K.J."/>
            <person name="Tettelin H."/>
            <person name="Glass J.I."/>
            <person name="Rusch D."/>
            <person name="Podicherti R."/>
            <person name="Tsui H.-C.T."/>
            <person name="Winkler M.E."/>
        </authorList>
    </citation>
    <scope>NUCLEOTIDE SEQUENCE</scope>
</reference>
<dbReference type="GO" id="GO:0015627">
    <property type="term" value="C:type II protein secretion system complex"/>
    <property type="evidence" value="ECO:0007669"/>
    <property type="project" value="TreeGrafter"/>
</dbReference>
<evidence type="ECO:0000256" key="3">
    <source>
        <dbReference type="ARBA" id="ARBA00022729"/>
    </source>
</evidence>
<evidence type="ECO:0000259" key="6">
    <source>
        <dbReference type="SMART" id="SM00965"/>
    </source>
</evidence>
<dbReference type="Pfam" id="PF07660">
    <property type="entry name" value="STN"/>
    <property type="match status" value="1"/>
</dbReference>
<evidence type="ECO:0000256" key="4">
    <source>
        <dbReference type="ARBA" id="ARBA00023136"/>
    </source>
</evidence>
<comment type="subcellular location">
    <subcellularLocation>
        <location evidence="1">Membrane</location>
    </subcellularLocation>
</comment>
<dbReference type="EMBL" id="UINC01067993">
    <property type="protein sequence ID" value="SVC00213.1"/>
    <property type="molecule type" value="Genomic_DNA"/>
</dbReference>
<dbReference type="InterPro" id="IPR038591">
    <property type="entry name" value="NolW-like_sf"/>
</dbReference>
<organism evidence="7">
    <name type="scientific">marine metagenome</name>
    <dbReference type="NCBI Taxonomy" id="408172"/>
    <lineage>
        <taxon>unclassified sequences</taxon>
        <taxon>metagenomes</taxon>
        <taxon>ecological metagenomes</taxon>
    </lineage>
</organism>
<dbReference type="Pfam" id="PF00263">
    <property type="entry name" value="Secretin"/>
    <property type="match status" value="1"/>
</dbReference>
<proteinExistence type="predicted"/>
<evidence type="ECO:0000256" key="2">
    <source>
        <dbReference type="ARBA" id="ARBA00022448"/>
    </source>
</evidence>
<dbReference type="PANTHER" id="PTHR30332">
    <property type="entry name" value="PROBABLE GENERAL SECRETION PATHWAY PROTEIN D"/>
    <property type="match status" value="1"/>
</dbReference>
<dbReference type="Gene3D" id="3.30.1370.130">
    <property type="match status" value="1"/>
</dbReference>
<dbReference type="Gene3D" id="3.30.1370.120">
    <property type="match status" value="1"/>
</dbReference>
<evidence type="ECO:0000313" key="7">
    <source>
        <dbReference type="EMBL" id="SVC00213.1"/>
    </source>
</evidence>
<dbReference type="PRINTS" id="PR00811">
    <property type="entry name" value="BCTERIALGSPD"/>
</dbReference>
<evidence type="ECO:0000256" key="1">
    <source>
        <dbReference type="ARBA" id="ARBA00004370"/>
    </source>
</evidence>
<dbReference type="InterPro" id="IPR011662">
    <property type="entry name" value="Secretin/TonB_short_N"/>
</dbReference>
<dbReference type="InterPro" id="IPR001775">
    <property type="entry name" value="GspD/PilQ"/>
</dbReference>
<dbReference type="InterPro" id="IPR050810">
    <property type="entry name" value="Bact_Secretion_Sys_Channel"/>
</dbReference>
<name>A0A382IMV8_9ZZZZ</name>
<dbReference type="AlphaFoldDB" id="A0A382IMV8"/>
<feature type="domain" description="Secretin/TonB short N-terminal" evidence="6">
    <location>
        <begin position="8"/>
        <end position="56"/>
    </location>
</feature>
<evidence type="ECO:0000256" key="5">
    <source>
        <dbReference type="ARBA" id="ARBA00023237"/>
    </source>
</evidence>
<keyword evidence="4" id="KW-0472">Membrane</keyword>
<keyword evidence="2" id="KW-0813">Transport</keyword>
<dbReference type="SMART" id="SM00965">
    <property type="entry name" value="STN"/>
    <property type="match status" value="1"/>
</dbReference>
<gene>
    <name evidence="7" type="ORF">METZ01_LOCUS253067</name>
</gene>
<keyword evidence="5" id="KW-0998">Cell outer membrane</keyword>
<dbReference type="PANTHER" id="PTHR30332:SF24">
    <property type="entry name" value="SECRETIN GSPD-RELATED"/>
    <property type="match status" value="1"/>
</dbReference>